<dbReference type="AlphaFoldDB" id="A0A1J1HNW3"/>
<evidence type="ECO:0000256" key="1">
    <source>
        <dbReference type="PROSITE-ProRule" id="PRU00042"/>
    </source>
</evidence>
<feature type="domain" description="C2H2-type" evidence="2">
    <location>
        <begin position="35"/>
        <end position="62"/>
    </location>
</feature>
<dbReference type="STRING" id="568069.A0A1J1HNW3"/>
<keyword evidence="4" id="KW-1185">Reference proteome</keyword>
<dbReference type="Gene3D" id="3.30.160.60">
    <property type="entry name" value="Classic Zinc Finger"/>
    <property type="match status" value="1"/>
</dbReference>
<reference evidence="3 4" key="1">
    <citation type="submission" date="2015-04" db="EMBL/GenBank/DDBJ databases">
        <authorList>
            <person name="Syromyatnikov M.Y."/>
            <person name="Popov V.N."/>
        </authorList>
    </citation>
    <scope>NUCLEOTIDE SEQUENCE [LARGE SCALE GENOMIC DNA]</scope>
</reference>
<dbReference type="InterPro" id="IPR013087">
    <property type="entry name" value="Znf_C2H2_type"/>
</dbReference>
<evidence type="ECO:0000313" key="3">
    <source>
        <dbReference type="EMBL" id="CRK89084.1"/>
    </source>
</evidence>
<keyword evidence="1" id="KW-0862">Zinc</keyword>
<dbReference type="OrthoDB" id="7742467at2759"/>
<dbReference type="EMBL" id="CVRI01000010">
    <property type="protein sequence ID" value="CRK89084.1"/>
    <property type="molecule type" value="Genomic_DNA"/>
</dbReference>
<keyword evidence="1" id="KW-0479">Metal-binding</keyword>
<proteinExistence type="predicted"/>
<gene>
    <name evidence="3" type="ORF">CLUMA_CG002689</name>
</gene>
<protein>
    <submittedName>
        <fullName evidence="3">CLUMA_CG002689, isoform A</fullName>
    </submittedName>
</protein>
<accession>A0A1J1HNW3</accession>
<dbReference type="SMART" id="SM00355">
    <property type="entry name" value="ZnF_C2H2"/>
    <property type="match status" value="2"/>
</dbReference>
<evidence type="ECO:0000313" key="4">
    <source>
        <dbReference type="Proteomes" id="UP000183832"/>
    </source>
</evidence>
<dbReference type="PROSITE" id="PS50157">
    <property type="entry name" value="ZINC_FINGER_C2H2_2"/>
    <property type="match status" value="2"/>
</dbReference>
<keyword evidence="1" id="KW-0863">Zinc-finger</keyword>
<sequence>MCKKYSPQNKLTHSTLIAASSDSPSIAKQVETKMFSCTRCQRKYKFRKTLNRHMNHECGKDKSHSCSACTYRTYRNDRLLSHIRMVHPSIAPSSKRGRLPRIENVISLSYPSF</sequence>
<name>A0A1J1HNW3_9DIPT</name>
<organism evidence="3 4">
    <name type="scientific">Clunio marinus</name>
    <dbReference type="NCBI Taxonomy" id="568069"/>
    <lineage>
        <taxon>Eukaryota</taxon>
        <taxon>Metazoa</taxon>
        <taxon>Ecdysozoa</taxon>
        <taxon>Arthropoda</taxon>
        <taxon>Hexapoda</taxon>
        <taxon>Insecta</taxon>
        <taxon>Pterygota</taxon>
        <taxon>Neoptera</taxon>
        <taxon>Endopterygota</taxon>
        <taxon>Diptera</taxon>
        <taxon>Nematocera</taxon>
        <taxon>Chironomoidea</taxon>
        <taxon>Chironomidae</taxon>
        <taxon>Clunio</taxon>
    </lineage>
</organism>
<evidence type="ECO:0000259" key="2">
    <source>
        <dbReference type="PROSITE" id="PS50157"/>
    </source>
</evidence>
<dbReference type="Proteomes" id="UP000183832">
    <property type="component" value="Unassembled WGS sequence"/>
</dbReference>
<dbReference type="GO" id="GO:0008270">
    <property type="term" value="F:zinc ion binding"/>
    <property type="evidence" value="ECO:0007669"/>
    <property type="project" value="UniProtKB-KW"/>
</dbReference>
<feature type="domain" description="C2H2-type" evidence="2">
    <location>
        <begin position="64"/>
        <end position="92"/>
    </location>
</feature>